<name>A0ABT7BUK0_9CYAN</name>
<proteinExistence type="predicted"/>
<comment type="caution">
    <text evidence="1">The sequence shown here is derived from an EMBL/GenBank/DDBJ whole genome shotgun (WGS) entry which is preliminary data.</text>
</comment>
<dbReference type="Proteomes" id="UP001232992">
    <property type="component" value="Unassembled WGS sequence"/>
</dbReference>
<evidence type="ECO:0000313" key="1">
    <source>
        <dbReference type="EMBL" id="MDJ1182860.1"/>
    </source>
</evidence>
<organism evidence="1 2">
    <name type="scientific">Roseofilum casamattae BLCC-M143</name>
    <dbReference type="NCBI Taxonomy" id="3022442"/>
    <lineage>
        <taxon>Bacteria</taxon>
        <taxon>Bacillati</taxon>
        <taxon>Cyanobacteriota</taxon>
        <taxon>Cyanophyceae</taxon>
        <taxon>Desertifilales</taxon>
        <taxon>Desertifilaceae</taxon>
        <taxon>Roseofilum</taxon>
        <taxon>Roseofilum casamattae</taxon>
    </lineage>
</organism>
<gene>
    <name evidence="1" type="ORF">PMH09_06585</name>
</gene>
<evidence type="ECO:0008006" key="3">
    <source>
        <dbReference type="Google" id="ProtNLM"/>
    </source>
</evidence>
<sequence length="188" mass="22368">MKPEDELRHLLYSAYPGEEIEYPGLCIYVAECPGNAEQVLQNCRDVLSVVLRQYEKPWPCDREWLQLLPKWFIERCAPERTDEEVEQDQERFRQLSPEEQAKEIDNEEWSVLEWIYWFDLSDDIRYWFWWGAIIEDCDTLLVAIKIVDWPIPYESFLWLLRASGAISVDEILGDCDWDKFGTHLGGDV</sequence>
<evidence type="ECO:0000313" key="2">
    <source>
        <dbReference type="Proteomes" id="UP001232992"/>
    </source>
</evidence>
<keyword evidence="2" id="KW-1185">Reference proteome</keyword>
<dbReference type="RefSeq" id="WP_283757512.1">
    <property type="nucleotide sequence ID" value="NZ_JAQOSQ010000004.1"/>
</dbReference>
<reference evidence="1 2" key="1">
    <citation type="submission" date="2023-01" db="EMBL/GenBank/DDBJ databases">
        <title>Novel diversity within Roseofilum (Cyanobacteria; Desertifilaceae) from marine benthic mats with descriptions of four novel species.</title>
        <authorList>
            <person name="Wang Y."/>
            <person name="Berthold D.E."/>
            <person name="Hu J."/>
            <person name="Lefler F.W."/>
            <person name="Laughinghouse H.D. IV."/>
        </authorList>
    </citation>
    <scope>NUCLEOTIDE SEQUENCE [LARGE SCALE GENOMIC DNA]</scope>
    <source>
        <strain evidence="1 2">BLCC-M143</strain>
    </source>
</reference>
<dbReference type="EMBL" id="JAQOSQ010000004">
    <property type="protein sequence ID" value="MDJ1182860.1"/>
    <property type="molecule type" value="Genomic_DNA"/>
</dbReference>
<accession>A0ABT7BUK0</accession>
<protein>
    <recommendedName>
        <fullName evidence="3">DUF4253 domain-containing protein</fullName>
    </recommendedName>
</protein>